<dbReference type="InterPro" id="IPR012902">
    <property type="entry name" value="N_methyl_site"/>
</dbReference>
<dbReference type="PRINTS" id="PR00813">
    <property type="entry name" value="BCTERIALGSPG"/>
</dbReference>
<sequence length="237" mass="26087">MKRPKFTLIELLVVIAIIAILAAMLLPALSAARERARMASCTSNLKQLALGETMYANDNGDYIPCVYNNDAYICGTPGGPRSLGFLYFGGYCTGPTAFYCPSLVMAPSTSSDIFAPQEWKNDETRMFNAGYWQVVWHSQATAWVPESFRLSGVMPVWAGGKRASGPSSMPLVLDFMYVWDSVNPSGYPHAKQFNVAFCDGSVSNYSDTQKQIVTGSETWRNIWLGPQVVMLDRGSTD</sequence>
<dbReference type="SUPFAM" id="SSF54523">
    <property type="entry name" value="Pili subunits"/>
    <property type="match status" value="1"/>
</dbReference>
<comment type="caution">
    <text evidence="3">The sequence shown here is derived from an EMBL/GenBank/DDBJ whole genome shotgun (WGS) entry which is preliminary data.</text>
</comment>
<evidence type="ECO:0000259" key="2">
    <source>
        <dbReference type="Pfam" id="PF07596"/>
    </source>
</evidence>
<gene>
    <name evidence="3" type="ORF">SDC9_124288</name>
</gene>
<dbReference type="InterPro" id="IPR011453">
    <property type="entry name" value="DUF1559"/>
</dbReference>
<organism evidence="3">
    <name type="scientific">bioreactor metagenome</name>
    <dbReference type="NCBI Taxonomy" id="1076179"/>
    <lineage>
        <taxon>unclassified sequences</taxon>
        <taxon>metagenomes</taxon>
        <taxon>ecological metagenomes</taxon>
    </lineage>
</organism>
<dbReference type="AlphaFoldDB" id="A0A645CK03"/>
<dbReference type="GO" id="GO:0015628">
    <property type="term" value="P:protein secretion by the type II secretion system"/>
    <property type="evidence" value="ECO:0007669"/>
    <property type="project" value="InterPro"/>
</dbReference>
<dbReference type="GO" id="GO:0015627">
    <property type="term" value="C:type II protein secretion system complex"/>
    <property type="evidence" value="ECO:0007669"/>
    <property type="project" value="InterPro"/>
</dbReference>
<dbReference type="PANTHER" id="PTHR30093">
    <property type="entry name" value="GENERAL SECRETION PATHWAY PROTEIN G"/>
    <property type="match status" value="1"/>
</dbReference>
<dbReference type="Pfam" id="PF07596">
    <property type="entry name" value="SBP_bac_10"/>
    <property type="match status" value="1"/>
</dbReference>
<reference evidence="3" key="1">
    <citation type="submission" date="2019-08" db="EMBL/GenBank/DDBJ databases">
        <authorList>
            <person name="Kucharzyk K."/>
            <person name="Murdoch R.W."/>
            <person name="Higgins S."/>
            <person name="Loffler F."/>
        </authorList>
    </citation>
    <scope>NUCLEOTIDE SEQUENCE</scope>
</reference>
<name>A0A645CK03_9ZZZZ</name>
<keyword evidence="1" id="KW-0488">Methylation</keyword>
<dbReference type="Gene3D" id="3.30.700.10">
    <property type="entry name" value="Glycoprotein, Type 4 Pilin"/>
    <property type="match status" value="1"/>
</dbReference>
<evidence type="ECO:0000313" key="3">
    <source>
        <dbReference type="EMBL" id="MPM77286.1"/>
    </source>
</evidence>
<proteinExistence type="predicted"/>
<evidence type="ECO:0000256" key="1">
    <source>
        <dbReference type="ARBA" id="ARBA00022481"/>
    </source>
</evidence>
<accession>A0A645CK03</accession>
<dbReference type="InterPro" id="IPR045584">
    <property type="entry name" value="Pilin-like"/>
</dbReference>
<dbReference type="InterPro" id="IPR000983">
    <property type="entry name" value="Bac_GSPG_pilin"/>
</dbReference>
<feature type="domain" description="DUF1559" evidence="2">
    <location>
        <begin position="31"/>
        <end position="60"/>
    </location>
</feature>
<dbReference type="NCBIfam" id="TIGR02532">
    <property type="entry name" value="IV_pilin_GFxxxE"/>
    <property type="match status" value="1"/>
</dbReference>
<protein>
    <recommendedName>
        <fullName evidence="2">DUF1559 domain-containing protein</fullName>
    </recommendedName>
</protein>
<dbReference type="EMBL" id="VSSQ01027840">
    <property type="protein sequence ID" value="MPM77286.1"/>
    <property type="molecule type" value="Genomic_DNA"/>
</dbReference>